<comment type="caution">
    <text evidence="2">The sequence shown here is derived from an EMBL/GenBank/DDBJ whole genome shotgun (WGS) entry which is preliminary data.</text>
</comment>
<dbReference type="InterPro" id="IPR031165">
    <property type="entry name" value="GNAT_YJDJ"/>
</dbReference>
<proteinExistence type="predicted"/>
<evidence type="ECO:0000313" key="2">
    <source>
        <dbReference type="EMBL" id="GLJ76307.1"/>
    </source>
</evidence>
<dbReference type="InterPro" id="IPR045057">
    <property type="entry name" value="Gcn5-rel_NAT"/>
</dbReference>
<evidence type="ECO:0000313" key="3">
    <source>
        <dbReference type="Proteomes" id="UP001142372"/>
    </source>
</evidence>
<reference evidence="2" key="2">
    <citation type="submission" date="2023-01" db="EMBL/GenBank/DDBJ databases">
        <authorList>
            <person name="Sun Q."/>
            <person name="Evtushenko L."/>
        </authorList>
    </citation>
    <scope>NUCLEOTIDE SEQUENCE</scope>
    <source>
        <strain evidence="2">VKM Ac-1401</strain>
    </source>
</reference>
<sequence length="97" mass="10707">MSTEFSNETDASRYAMHIDGELAGVLDYSILGSAISLTRAFTVPARRGQGLAAQLVEFAVNDIEATTDLRIVPMCWYVADWFEAHPERSGLLERRAG</sequence>
<feature type="domain" description="N-acetyltransferase" evidence="1">
    <location>
        <begin position="6"/>
        <end position="93"/>
    </location>
</feature>
<accession>A0A9W6M027</accession>
<dbReference type="Proteomes" id="UP001142372">
    <property type="component" value="Unassembled WGS sequence"/>
</dbReference>
<name>A0A9W6M027_9MICO</name>
<organism evidence="2 3">
    <name type="scientific">Leifsonia poae</name>
    <dbReference type="NCBI Taxonomy" id="110933"/>
    <lineage>
        <taxon>Bacteria</taxon>
        <taxon>Bacillati</taxon>
        <taxon>Actinomycetota</taxon>
        <taxon>Actinomycetes</taxon>
        <taxon>Micrococcales</taxon>
        <taxon>Microbacteriaceae</taxon>
        <taxon>Leifsonia</taxon>
    </lineage>
</organism>
<dbReference type="EMBL" id="BSEN01000006">
    <property type="protein sequence ID" value="GLJ76307.1"/>
    <property type="molecule type" value="Genomic_DNA"/>
</dbReference>
<reference evidence="2" key="1">
    <citation type="journal article" date="2014" name="Int. J. Syst. Evol. Microbiol.">
        <title>Complete genome sequence of Corynebacterium casei LMG S-19264T (=DSM 44701T), isolated from a smear-ripened cheese.</title>
        <authorList>
            <consortium name="US DOE Joint Genome Institute (JGI-PGF)"/>
            <person name="Walter F."/>
            <person name="Albersmeier A."/>
            <person name="Kalinowski J."/>
            <person name="Ruckert C."/>
        </authorList>
    </citation>
    <scope>NUCLEOTIDE SEQUENCE</scope>
    <source>
        <strain evidence="2">VKM Ac-1401</strain>
    </source>
</reference>
<keyword evidence="3" id="KW-1185">Reference proteome</keyword>
<dbReference type="Gene3D" id="3.40.630.30">
    <property type="match status" value="1"/>
</dbReference>
<gene>
    <name evidence="2" type="ORF">GCM10017584_18810</name>
</gene>
<dbReference type="RefSeq" id="WP_271176965.1">
    <property type="nucleotide sequence ID" value="NZ_BAAAJO010000005.1"/>
</dbReference>
<dbReference type="AlphaFoldDB" id="A0A9W6M027"/>
<evidence type="ECO:0000259" key="1">
    <source>
        <dbReference type="PROSITE" id="PS51729"/>
    </source>
</evidence>
<dbReference type="InterPro" id="IPR016181">
    <property type="entry name" value="Acyl_CoA_acyltransferase"/>
</dbReference>
<protein>
    <recommendedName>
        <fullName evidence="1">N-acetyltransferase domain-containing protein</fullName>
    </recommendedName>
</protein>
<dbReference type="PANTHER" id="PTHR31435">
    <property type="entry name" value="PROTEIN NATD1"/>
    <property type="match status" value="1"/>
</dbReference>
<dbReference type="PROSITE" id="PS51729">
    <property type="entry name" value="GNAT_YJDJ"/>
    <property type="match status" value="1"/>
</dbReference>
<dbReference type="PANTHER" id="PTHR31435:SF9">
    <property type="entry name" value="PROTEIN NATD1"/>
    <property type="match status" value="1"/>
</dbReference>
<dbReference type="SUPFAM" id="SSF55729">
    <property type="entry name" value="Acyl-CoA N-acyltransferases (Nat)"/>
    <property type="match status" value="1"/>
</dbReference>
<dbReference type="Pfam" id="PF14542">
    <property type="entry name" value="Acetyltransf_CG"/>
    <property type="match status" value="1"/>
</dbReference>